<keyword evidence="2" id="KW-0732">Signal</keyword>
<dbReference type="PANTHER" id="PTHR35089:SF1">
    <property type="entry name" value="CHAPERONE PROTEIN SKP"/>
    <property type="match status" value="1"/>
</dbReference>
<dbReference type="HOGENOM" id="CLU_101388_1_0_6"/>
<comment type="similarity">
    <text evidence="1">Belongs to the Skp family.</text>
</comment>
<dbReference type="Proteomes" id="UP000005522">
    <property type="component" value="Chromosome"/>
</dbReference>
<dbReference type="KEGG" id="acz:Acaty_c0833"/>
<evidence type="ECO:0000256" key="1">
    <source>
        <dbReference type="ARBA" id="ARBA00009091"/>
    </source>
</evidence>
<keyword evidence="3" id="KW-0175">Coiled coil</keyword>
<name>A0A059ZSW5_ACICK</name>
<feature type="coiled-coil region" evidence="3">
    <location>
        <begin position="38"/>
        <end position="79"/>
    </location>
</feature>
<dbReference type="InterPro" id="IPR024930">
    <property type="entry name" value="Skp_dom_sf"/>
</dbReference>
<dbReference type="GO" id="GO:0050821">
    <property type="term" value="P:protein stabilization"/>
    <property type="evidence" value="ECO:0007669"/>
    <property type="project" value="TreeGrafter"/>
</dbReference>
<dbReference type="InterPro" id="IPR005632">
    <property type="entry name" value="Chaperone_Skp"/>
</dbReference>
<dbReference type="GO" id="GO:0051082">
    <property type="term" value="F:unfolded protein binding"/>
    <property type="evidence" value="ECO:0007669"/>
    <property type="project" value="InterPro"/>
</dbReference>
<dbReference type="EMBL" id="CP005986">
    <property type="protein sequence ID" value="AIA54710.1"/>
    <property type="molecule type" value="Genomic_DNA"/>
</dbReference>
<reference evidence="4 5" key="1">
    <citation type="journal article" date="2009" name="J. Bacteriol.">
        <title>Draft genome sequence of the extremely acidophilic bacterium Acidithiobacillus caldus ATCC 51756 reveals metabolic versatility in the genus Acidithiobacillus.</title>
        <authorList>
            <person name="Valdes J."/>
            <person name="Quatrini R."/>
            <person name="Hallberg K."/>
            <person name="Dopson M."/>
            <person name="Valenzuela P.D."/>
            <person name="Holmes D.S."/>
        </authorList>
    </citation>
    <scope>NUCLEOTIDE SEQUENCE [LARGE SCALE GENOMIC DNA]</scope>
    <source>
        <strain evidence="5">ATCC 51756 / DSM 8584 / KU</strain>
    </source>
</reference>
<evidence type="ECO:0000313" key="5">
    <source>
        <dbReference type="Proteomes" id="UP000005522"/>
    </source>
</evidence>
<sequence>MWLRRHGNRLWLSVLALLLLAWTPGAIAEGIKIGFVDLDKALRELPEAQAGAASLNRQIEARQKEIEAKRQEIDNFQRSLEKDFPKLSNAQRQEREAQLQAMVMSLQKYQRKAQDEISVQRNEILEKIQNRLVHVVSQIGQAGHYTLILNDKSVLYVNGAIDLTQQVVAAMEKQPASKGDRK</sequence>
<dbReference type="AlphaFoldDB" id="A0A059ZSW5"/>
<dbReference type="eggNOG" id="COG2825">
    <property type="taxonomic scope" value="Bacteria"/>
</dbReference>
<dbReference type="SMART" id="SM00935">
    <property type="entry name" value="OmpH"/>
    <property type="match status" value="1"/>
</dbReference>
<evidence type="ECO:0000256" key="2">
    <source>
        <dbReference type="ARBA" id="ARBA00022729"/>
    </source>
</evidence>
<dbReference type="GeneID" id="92930867"/>
<dbReference type="Gene3D" id="3.30.910.20">
    <property type="entry name" value="Skp domain"/>
    <property type="match status" value="1"/>
</dbReference>
<dbReference type="Pfam" id="PF03938">
    <property type="entry name" value="OmpH"/>
    <property type="match status" value="1"/>
</dbReference>
<organism evidence="4 5">
    <name type="scientific">Acidithiobacillus caldus (strain ATCC 51756 / DSM 8584 / KU)</name>
    <dbReference type="NCBI Taxonomy" id="637389"/>
    <lineage>
        <taxon>Bacteria</taxon>
        <taxon>Pseudomonadati</taxon>
        <taxon>Pseudomonadota</taxon>
        <taxon>Acidithiobacillia</taxon>
        <taxon>Acidithiobacillales</taxon>
        <taxon>Acidithiobacillaceae</taxon>
        <taxon>Acidithiobacillus</taxon>
    </lineage>
</organism>
<gene>
    <name evidence="4" type="ORF">Acaty_c0833</name>
</gene>
<dbReference type="PANTHER" id="PTHR35089">
    <property type="entry name" value="CHAPERONE PROTEIN SKP"/>
    <property type="match status" value="1"/>
</dbReference>
<protein>
    <submittedName>
        <fullName evidence="4">Outer membrane protein H</fullName>
    </submittedName>
</protein>
<dbReference type="RefSeq" id="WP_014002507.1">
    <property type="nucleotide sequence ID" value="NZ_CP005986.1"/>
</dbReference>
<evidence type="ECO:0000256" key="3">
    <source>
        <dbReference type="SAM" id="Coils"/>
    </source>
</evidence>
<dbReference type="GO" id="GO:0005829">
    <property type="term" value="C:cytosol"/>
    <property type="evidence" value="ECO:0007669"/>
    <property type="project" value="TreeGrafter"/>
</dbReference>
<dbReference type="SUPFAM" id="SSF111384">
    <property type="entry name" value="OmpH-like"/>
    <property type="match status" value="1"/>
</dbReference>
<accession>A0A059ZSW5</accession>
<evidence type="ECO:0000313" key="4">
    <source>
        <dbReference type="EMBL" id="AIA54710.1"/>
    </source>
</evidence>
<proteinExistence type="inferred from homology"/>